<proteinExistence type="predicted"/>
<dbReference type="OrthoDB" id="5397682at2759"/>
<keyword evidence="3" id="KW-1185">Reference proteome</keyword>
<protein>
    <submittedName>
        <fullName evidence="2">Uncharacterized protein</fullName>
    </submittedName>
</protein>
<name>L8GA82_PSED2</name>
<dbReference type="PANTHER" id="PTHR33604">
    <property type="entry name" value="OSJNBA0004B13.7 PROTEIN"/>
    <property type="match status" value="1"/>
</dbReference>
<dbReference type="Proteomes" id="UP000011064">
    <property type="component" value="Unassembled WGS sequence"/>
</dbReference>
<feature type="compositionally biased region" description="Low complexity" evidence="1">
    <location>
        <begin position="699"/>
        <end position="711"/>
    </location>
</feature>
<feature type="compositionally biased region" description="Basic and acidic residues" evidence="1">
    <location>
        <begin position="669"/>
        <end position="678"/>
    </location>
</feature>
<dbReference type="VEuPathDB" id="FungiDB:GMDG_04282"/>
<feature type="region of interest" description="Disordered" evidence="1">
    <location>
        <begin position="69"/>
        <end position="108"/>
    </location>
</feature>
<sequence length="801" mass="89439">MGPSTRLFPGDEELGKRDDDHKVWTKPIAAWHYRRWLLRRNMKRIGLTLLGLIALYYFVKNIPTDLKQPSVRPSYDHSPSRGGGMSRPRPPSPEKTQAAPTSDELEGEKHWYNGPIKFYELATSLYLINGKGITDFNKNVVFAAANLKSAATLLPLACEMARWKRNDVHFALMGRDEIPMKTLGEINRITADCNVQMHDARPDYVAESTDFRMEVSSGAALGHINNYMHPQAVIVDNSGTEEGYFLRGIRDRSIELGRTLIELPYNAEQSLIWVTRLDSSSLNAYNKISIDILVHAQPSASGSLIRLLTSLKGADYFGSTPPCLTIELPNDADEFATRFLANSFSWPPGEFPVQESAQQLTLRRRIPHQRLTAEESSIRFFESFWPANRFTSHVLVLSPQVELSPLYYHYLKYALLEYKYSSAAASSLMSHEDLLGISLDLPSTYLNDTTPFTAPPNPASAKAPEANGPSFLWGSPNSNAALYFGDKWTELHTLVSHSLSSASSAPKKRISTSYPSWLEYILTLSNSRGYSMLYPQLTAGDALATVHNELYQPPEEFDKPKSETDTTTDDGNFTADPAQHLSLQHKEFPLAHSSLVNMLPDNQLLAPLHSIPLLTWDGRVVHRIDLGDEAEEFSAKFRRDVGGCKKPVPSKTRLVNVGVENLFCDGGEEDKVPKKATDEATDEADDESVEPTETEESHSTTPAHSHSTETATEGHMDATLEGGDNRRDMMNITNCIVCIIWVCTFWLACTGDTLSPWQEGTACNFFFDKTMSTELIDMTMSSVLMSRLVMPKHCFSKSNTT</sequence>
<organism evidence="2 3">
    <name type="scientific">Pseudogymnoascus destructans (strain ATCC MYA-4855 / 20631-21)</name>
    <name type="common">Bat white-nose syndrome fungus</name>
    <name type="synonym">Geomyces destructans</name>
    <dbReference type="NCBI Taxonomy" id="658429"/>
    <lineage>
        <taxon>Eukaryota</taxon>
        <taxon>Fungi</taxon>
        <taxon>Dikarya</taxon>
        <taxon>Ascomycota</taxon>
        <taxon>Pezizomycotina</taxon>
        <taxon>Leotiomycetes</taxon>
        <taxon>Thelebolales</taxon>
        <taxon>Thelebolaceae</taxon>
        <taxon>Pseudogymnoascus</taxon>
    </lineage>
</organism>
<dbReference type="EMBL" id="GL573244">
    <property type="protein sequence ID" value="ELR09799.1"/>
    <property type="molecule type" value="Genomic_DNA"/>
</dbReference>
<gene>
    <name evidence="2" type="ORF">GMDG_04282</name>
</gene>
<evidence type="ECO:0000313" key="3">
    <source>
        <dbReference type="Proteomes" id="UP000011064"/>
    </source>
</evidence>
<dbReference type="HOGENOM" id="CLU_018583_0_0_1"/>
<dbReference type="STRING" id="658429.L8GA82"/>
<feature type="compositionally biased region" description="Basic and acidic residues" evidence="1">
    <location>
        <begin position="712"/>
        <end position="722"/>
    </location>
</feature>
<dbReference type="InParanoid" id="L8GA82"/>
<dbReference type="PANTHER" id="PTHR33604:SF3">
    <property type="entry name" value="OSJNBA0004B13.7 PROTEIN"/>
    <property type="match status" value="1"/>
</dbReference>
<feature type="region of interest" description="Disordered" evidence="1">
    <location>
        <begin position="666"/>
        <end position="722"/>
    </location>
</feature>
<evidence type="ECO:0000313" key="2">
    <source>
        <dbReference type="EMBL" id="ELR09799.1"/>
    </source>
</evidence>
<feature type="region of interest" description="Disordered" evidence="1">
    <location>
        <begin position="552"/>
        <end position="576"/>
    </location>
</feature>
<accession>L8GA82</accession>
<evidence type="ECO:0000256" key="1">
    <source>
        <dbReference type="SAM" id="MobiDB-lite"/>
    </source>
</evidence>
<reference evidence="3" key="1">
    <citation type="submission" date="2010-09" db="EMBL/GenBank/DDBJ databases">
        <title>The genome sequence of Geomyces destructans 20631-21.</title>
        <authorList>
            <consortium name="The Broad Institute Genome Sequencing Platform"/>
            <person name="Cuomo C.A."/>
            <person name="Blehert D.S."/>
            <person name="Lorch J.M."/>
            <person name="Young S.K."/>
            <person name="Zeng Q."/>
            <person name="Gargeya S."/>
            <person name="Fitzgerald M."/>
            <person name="Haas B."/>
            <person name="Abouelleil A."/>
            <person name="Alvarado L."/>
            <person name="Arachchi H.M."/>
            <person name="Berlin A."/>
            <person name="Brown A."/>
            <person name="Chapman S.B."/>
            <person name="Chen Z."/>
            <person name="Dunbar C."/>
            <person name="Freedman E."/>
            <person name="Gearin G."/>
            <person name="Gellesch M."/>
            <person name="Goldberg J."/>
            <person name="Griggs A."/>
            <person name="Gujja S."/>
            <person name="Heiman D."/>
            <person name="Howarth C."/>
            <person name="Larson L."/>
            <person name="Lui A."/>
            <person name="MacDonald P.J.P."/>
            <person name="Montmayeur A."/>
            <person name="Murphy C."/>
            <person name="Neiman D."/>
            <person name="Pearson M."/>
            <person name="Priest M."/>
            <person name="Roberts A."/>
            <person name="Saif S."/>
            <person name="Shea T."/>
            <person name="Shenoy N."/>
            <person name="Sisk P."/>
            <person name="Stolte C."/>
            <person name="Sykes S."/>
            <person name="Wortman J."/>
            <person name="Nusbaum C."/>
            <person name="Birren B."/>
        </authorList>
    </citation>
    <scope>NUCLEOTIDE SEQUENCE [LARGE SCALE GENOMIC DNA]</scope>
    <source>
        <strain evidence="3">ATCC MYA-4855 / 20631-21</strain>
    </source>
</reference>
<feature type="compositionally biased region" description="Acidic residues" evidence="1">
    <location>
        <begin position="679"/>
        <end position="694"/>
    </location>
</feature>
<dbReference type="AlphaFoldDB" id="L8GA82"/>